<dbReference type="EMBL" id="MGFH01000205">
    <property type="protein sequence ID" value="OGM02634.1"/>
    <property type="molecule type" value="Genomic_DNA"/>
</dbReference>
<feature type="compositionally biased region" description="Gly residues" evidence="1">
    <location>
        <begin position="460"/>
        <end position="469"/>
    </location>
</feature>
<evidence type="ECO:0000256" key="1">
    <source>
        <dbReference type="SAM" id="MobiDB-lite"/>
    </source>
</evidence>
<gene>
    <name evidence="3" type="ORF">A2008_06770</name>
</gene>
<evidence type="ECO:0000313" key="4">
    <source>
        <dbReference type="Proteomes" id="UP000178735"/>
    </source>
</evidence>
<dbReference type="Proteomes" id="UP000178735">
    <property type="component" value="Unassembled WGS sequence"/>
</dbReference>
<dbReference type="AlphaFoldDB" id="A0A1F7WIG9"/>
<keyword evidence="2" id="KW-0812">Transmembrane</keyword>
<keyword evidence="2" id="KW-0472">Membrane</keyword>
<feature type="transmembrane region" description="Helical" evidence="2">
    <location>
        <begin position="427"/>
        <end position="445"/>
    </location>
</feature>
<dbReference type="STRING" id="1817813.A2008_06770"/>
<evidence type="ECO:0000313" key="3">
    <source>
        <dbReference type="EMBL" id="OGM02634.1"/>
    </source>
</evidence>
<protein>
    <submittedName>
        <fullName evidence="3">Uncharacterized protein</fullName>
    </submittedName>
</protein>
<feature type="region of interest" description="Disordered" evidence="1">
    <location>
        <begin position="454"/>
        <end position="476"/>
    </location>
</feature>
<accession>A0A1F7WIG9</accession>
<comment type="caution">
    <text evidence="3">The sequence shown here is derived from an EMBL/GenBank/DDBJ whole genome shotgun (WGS) entry which is preliminary data.</text>
</comment>
<name>A0A1F7WIG9_9BACT</name>
<sequence length="476" mass="54228">MRTKLNLSAIAAILLALGLFISPAGALEMKEFMYSVELKASGAPNNIYMAPLTVEMAERSRAGYEDLRVLSADSAEVPYVILDDRTPPEYVNNYYSMSVSDYRDETDSAVLVMKMPDKRKPVEILEIETFNTDFKKHVILYGGNDDQNWEQLAEEPVFDFSSQVNYRKTDFKLGRKCDFKYYKFVIKNFAPSKGGSGQSIKLSYEGLDFSVDKFNEQKLKIEGVNARTAFNVKKDGTKNYDEKVFDKLNITTDKANNTVIDIEADLYFDRIVFDISAAYYRRNVKVYYSETGVDDSYRYMADFSVYNIPLDEYRTTRGDWWYSSPKHRFFRFVIENKNNPPLAVNKISFAFVRKNLFFAPAAASAGYYICFGNKTLKRPEYDISSFINERNWHKQNYSTLSGGPLTLNASYKEEKAKEPMRPEVEKALLTVIVIIVIAALGYWLFNLMAAVPREGETGGKEGNGSGAGPGEEEDKK</sequence>
<organism evidence="3 4">
    <name type="scientific">Candidatus Wallbacteria bacterium GWC2_49_35</name>
    <dbReference type="NCBI Taxonomy" id="1817813"/>
    <lineage>
        <taxon>Bacteria</taxon>
        <taxon>Candidatus Walliibacteriota</taxon>
    </lineage>
</organism>
<keyword evidence="2" id="KW-1133">Transmembrane helix</keyword>
<reference evidence="3 4" key="1">
    <citation type="journal article" date="2016" name="Nat. Commun.">
        <title>Thousands of microbial genomes shed light on interconnected biogeochemical processes in an aquifer system.</title>
        <authorList>
            <person name="Anantharaman K."/>
            <person name="Brown C.T."/>
            <person name="Hug L.A."/>
            <person name="Sharon I."/>
            <person name="Castelle C.J."/>
            <person name="Probst A.J."/>
            <person name="Thomas B.C."/>
            <person name="Singh A."/>
            <person name="Wilkins M.J."/>
            <person name="Karaoz U."/>
            <person name="Brodie E.L."/>
            <person name="Williams K.H."/>
            <person name="Hubbard S.S."/>
            <person name="Banfield J.F."/>
        </authorList>
    </citation>
    <scope>NUCLEOTIDE SEQUENCE [LARGE SCALE GENOMIC DNA]</scope>
</reference>
<proteinExistence type="predicted"/>
<evidence type="ECO:0000256" key="2">
    <source>
        <dbReference type="SAM" id="Phobius"/>
    </source>
</evidence>